<feature type="domain" description="PUM-HD" evidence="5">
    <location>
        <begin position="186"/>
        <end position="528"/>
    </location>
</feature>
<dbReference type="SMART" id="SM00025">
    <property type="entry name" value="Pumilio"/>
    <property type="match status" value="7"/>
</dbReference>
<dbReference type="AlphaFoldDB" id="A0AAV0ZKX3"/>
<evidence type="ECO:0000256" key="3">
    <source>
        <dbReference type="ARBA" id="ARBA00022884"/>
    </source>
</evidence>
<feature type="repeat" description="Pumilio" evidence="4">
    <location>
        <begin position="243"/>
        <end position="278"/>
    </location>
</feature>
<feature type="repeat" description="Pumilio" evidence="4">
    <location>
        <begin position="354"/>
        <end position="390"/>
    </location>
</feature>
<dbReference type="GO" id="GO:0003729">
    <property type="term" value="F:mRNA binding"/>
    <property type="evidence" value="ECO:0007669"/>
    <property type="project" value="TreeGrafter"/>
</dbReference>
<dbReference type="Gene3D" id="1.25.10.10">
    <property type="entry name" value="Leucine-rich Repeat Variant"/>
    <property type="match status" value="1"/>
</dbReference>
<evidence type="ECO:0000313" key="7">
    <source>
        <dbReference type="Proteomes" id="UP001157006"/>
    </source>
</evidence>
<feature type="repeat" description="Pumilio" evidence="4">
    <location>
        <begin position="427"/>
        <end position="462"/>
    </location>
</feature>
<dbReference type="InterPro" id="IPR033133">
    <property type="entry name" value="PUM-HD"/>
</dbReference>
<sequence length="531" mass="59348">MKRFNPESIDDDSVSFEPQSSFLRRVSTLNHYQTQTMNQNVDQNQNPSGNDRRFLHQIMNPCSENQTLEAAFSRLSVGASSNGYGGSSFHENPYYNHGVQATNCCLNRENAIGFNALVRNNSAYGRGRPMDFLLRHNGYGNDYGYGDVNNLLNGGVSVSVPVAGNGVGDGLRPGFQYGLLNESSVPNVSWVNGIVNHNGKGTHWVDQFRGSIYSMAKDQSRSMILGELIEKFGREAVSHIFAEVIDYVSELMVDPFGNVVVQKMVGLCNENQLTRIILMVTSYECQLIRLSVDLYGFRSIEKLCENATTRDQRRLIMSALNPAAILLSKDVNGHRVALSCLRNFPHEDTKIFLSILATNSLSIARDKTGCCVMQYCASHAQGEPKNRLIDDIVLNAPLLAEDCYGNYVLQHLLSMKIQRVSSNLHRQLEGRFVYLSCNKYGSNVVEKFFHDAGVLLSEKIIAELLNSPNVSRLLVDPFGNYVICTALMKFKGNPYLKNALLDLIQANSLMMRSNMFGKKLLDRADKELRSM</sequence>
<organism evidence="6 7">
    <name type="scientific">Vicia faba</name>
    <name type="common">Broad bean</name>
    <name type="synonym">Faba vulgaris</name>
    <dbReference type="NCBI Taxonomy" id="3906"/>
    <lineage>
        <taxon>Eukaryota</taxon>
        <taxon>Viridiplantae</taxon>
        <taxon>Streptophyta</taxon>
        <taxon>Embryophyta</taxon>
        <taxon>Tracheophyta</taxon>
        <taxon>Spermatophyta</taxon>
        <taxon>Magnoliopsida</taxon>
        <taxon>eudicotyledons</taxon>
        <taxon>Gunneridae</taxon>
        <taxon>Pentapetalae</taxon>
        <taxon>rosids</taxon>
        <taxon>fabids</taxon>
        <taxon>Fabales</taxon>
        <taxon>Fabaceae</taxon>
        <taxon>Papilionoideae</taxon>
        <taxon>50 kb inversion clade</taxon>
        <taxon>NPAAA clade</taxon>
        <taxon>Hologalegina</taxon>
        <taxon>IRL clade</taxon>
        <taxon>Fabeae</taxon>
        <taxon>Vicia</taxon>
    </lineage>
</organism>
<keyword evidence="3" id="KW-0694">RNA-binding</keyword>
<dbReference type="PANTHER" id="PTHR12537:SF63">
    <property type="entry name" value="PUMILIO HOMOLOG 15"/>
    <property type="match status" value="1"/>
</dbReference>
<dbReference type="PROSITE" id="PS50302">
    <property type="entry name" value="PUM"/>
    <property type="match status" value="3"/>
</dbReference>
<name>A0AAV0ZKX3_VICFA</name>
<keyword evidence="7" id="KW-1185">Reference proteome</keyword>
<gene>
    <name evidence="6" type="ORF">VFH_II168920</name>
</gene>
<dbReference type="Pfam" id="PF22493">
    <property type="entry name" value="PUF_NOP9"/>
    <property type="match status" value="1"/>
</dbReference>
<keyword evidence="1" id="KW-0677">Repeat</keyword>
<dbReference type="GO" id="GO:0005737">
    <property type="term" value="C:cytoplasm"/>
    <property type="evidence" value="ECO:0007669"/>
    <property type="project" value="TreeGrafter"/>
</dbReference>
<evidence type="ECO:0000259" key="5">
    <source>
        <dbReference type="PROSITE" id="PS50303"/>
    </source>
</evidence>
<proteinExistence type="predicted"/>
<keyword evidence="2" id="KW-0810">Translation regulation</keyword>
<reference evidence="6 7" key="1">
    <citation type="submission" date="2023-01" db="EMBL/GenBank/DDBJ databases">
        <authorList>
            <person name="Kreplak J."/>
        </authorList>
    </citation>
    <scope>NUCLEOTIDE SEQUENCE [LARGE SCALE GENOMIC DNA]</scope>
</reference>
<dbReference type="Proteomes" id="UP001157006">
    <property type="component" value="Chromosome 2"/>
</dbReference>
<evidence type="ECO:0000313" key="6">
    <source>
        <dbReference type="EMBL" id="CAI8599305.1"/>
    </source>
</evidence>
<dbReference type="InterPro" id="IPR011989">
    <property type="entry name" value="ARM-like"/>
</dbReference>
<dbReference type="SUPFAM" id="SSF48371">
    <property type="entry name" value="ARM repeat"/>
    <property type="match status" value="1"/>
</dbReference>
<dbReference type="GO" id="GO:0006417">
    <property type="term" value="P:regulation of translation"/>
    <property type="evidence" value="ECO:0007669"/>
    <property type="project" value="UniProtKB-KW"/>
</dbReference>
<evidence type="ECO:0000256" key="4">
    <source>
        <dbReference type="PROSITE-ProRule" id="PRU00317"/>
    </source>
</evidence>
<dbReference type="InterPro" id="IPR016024">
    <property type="entry name" value="ARM-type_fold"/>
</dbReference>
<dbReference type="PROSITE" id="PS50303">
    <property type="entry name" value="PUM_HD"/>
    <property type="match status" value="1"/>
</dbReference>
<dbReference type="PANTHER" id="PTHR12537">
    <property type="entry name" value="RNA BINDING PROTEIN PUMILIO-RELATED"/>
    <property type="match status" value="1"/>
</dbReference>
<accession>A0AAV0ZKX3</accession>
<evidence type="ECO:0000256" key="2">
    <source>
        <dbReference type="ARBA" id="ARBA00022845"/>
    </source>
</evidence>
<protein>
    <recommendedName>
        <fullName evidence="5">PUM-HD domain-containing protein</fullName>
    </recommendedName>
</protein>
<evidence type="ECO:0000256" key="1">
    <source>
        <dbReference type="ARBA" id="ARBA00022737"/>
    </source>
</evidence>
<dbReference type="EMBL" id="OX451737">
    <property type="protein sequence ID" value="CAI8599305.1"/>
    <property type="molecule type" value="Genomic_DNA"/>
</dbReference>
<dbReference type="InterPro" id="IPR001313">
    <property type="entry name" value="Pumilio_RNA-bd_rpt"/>
</dbReference>